<feature type="domain" description="DUF1285" evidence="1">
    <location>
        <begin position="31"/>
        <end position="97"/>
    </location>
</feature>
<evidence type="ECO:0000313" key="3">
    <source>
        <dbReference type="EMBL" id="SLN39192.1"/>
    </source>
</evidence>
<protein>
    <recommendedName>
        <fullName evidence="5">Proteophosphoglycan</fullName>
    </recommendedName>
</protein>
<organism evidence="3 4">
    <name type="scientific">Pseudoruegeria aquimaris</name>
    <dbReference type="NCBI Taxonomy" id="393663"/>
    <lineage>
        <taxon>Bacteria</taxon>
        <taxon>Pseudomonadati</taxon>
        <taxon>Pseudomonadota</taxon>
        <taxon>Alphaproteobacteria</taxon>
        <taxon>Rhodobacterales</taxon>
        <taxon>Roseobacteraceae</taxon>
        <taxon>Pseudoruegeria</taxon>
    </lineage>
</organism>
<dbReference type="InterPro" id="IPR048341">
    <property type="entry name" value="DUF1285_N"/>
</dbReference>
<evidence type="ECO:0000259" key="1">
    <source>
        <dbReference type="Pfam" id="PF06938"/>
    </source>
</evidence>
<reference evidence="3 4" key="1">
    <citation type="submission" date="2017-03" db="EMBL/GenBank/DDBJ databases">
        <authorList>
            <person name="Afonso C.L."/>
            <person name="Miller P.J."/>
            <person name="Scott M.A."/>
            <person name="Spackman E."/>
            <person name="Goraichik I."/>
            <person name="Dimitrov K.M."/>
            <person name="Suarez D.L."/>
            <person name="Swayne D.E."/>
        </authorList>
    </citation>
    <scope>NUCLEOTIDE SEQUENCE [LARGE SCALE GENOMIC DNA]</scope>
    <source>
        <strain evidence="3 4">CECT 7680</strain>
    </source>
</reference>
<evidence type="ECO:0000259" key="2">
    <source>
        <dbReference type="Pfam" id="PF21028"/>
    </source>
</evidence>
<sequence length="201" mass="22508">MAKPMEDENIVKPTADTLAAAARAATKKGPPPVHLWNPPFCGDLDMRIARDGTWFYLGTPIGRMGLVKLFSSILRKDGEDYFLVTPVEKVGITVEDAPFVAVDFEAEGDGPEQRLTFRTHVDDVVTADAEHPIRVVRDPETGEPSPYVLVRANLEALIDRKSFYRLVELGEHRQHEGRMWFGVWSGGCFFPIIPSDELELE</sequence>
<name>A0A1Y5SHE8_9RHOB</name>
<dbReference type="AlphaFoldDB" id="A0A1Y5SHE8"/>
<dbReference type="Pfam" id="PF21028">
    <property type="entry name" value="DUF1285_C"/>
    <property type="match status" value="1"/>
</dbReference>
<proteinExistence type="predicted"/>
<evidence type="ECO:0000313" key="4">
    <source>
        <dbReference type="Proteomes" id="UP000193409"/>
    </source>
</evidence>
<dbReference type="Gene3D" id="2.30.270.10">
    <property type="entry name" value="duf1285 protein"/>
    <property type="match status" value="1"/>
</dbReference>
<keyword evidence="4" id="KW-1185">Reference proteome</keyword>
<dbReference type="Pfam" id="PF06938">
    <property type="entry name" value="DUF1285_N"/>
    <property type="match status" value="1"/>
</dbReference>
<dbReference type="Proteomes" id="UP000193409">
    <property type="component" value="Unassembled WGS sequence"/>
</dbReference>
<gene>
    <name evidence="3" type="ORF">PSA7680_01929</name>
</gene>
<dbReference type="InterPro" id="IPR010707">
    <property type="entry name" value="DUF1285"/>
</dbReference>
<dbReference type="PIRSF" id="PIRSF029557">
    <property type="entry name" value="UCP029557"/>
    <property type="match status" value="1"/>
</dbReference>
<accession>A0A1Y5SHE8</accession>
<dbReference type="Gene3D" id="3.10.540.10">
    <property type="entry name" value="duf1285 like domain"/>
    <property type="match status" value="1"/>
</dbReference>
<dbReference type="InterPro" id="IPR023361">
    <property type="entry name" value="DUF1285_beta_roll_sf"/>
</dbReference>
<dbReference type="EMBL" id="FWFQ01000012">
    <property type="protein sequence ID" value="SLN39192.1"/>
    <property type="molecule type" value="Genomic_DNA"/>
</dbReference>
<dbReference type="Gene3D" id="2.20.70.10">
    <property type="match status" value="1"/>
</dbReference>
<dbReference type="InterPro" id="IPR048342">
    <property type="entry name" value="DUF1285_C"/>
</dbReference>
<evidence type="ECO:0008006" key="5">
    <source>
        <dbReference type="Google" id="ProtNLM"/>
    </source>
</evidence>
<feature type="domain" description="DUF1285" evidence="2">
    <location>
        <begin position="98"/>
        <end position="192"/>
    </location>
</feature>